<evidence type="ECO:0000313" key="1">
    <source>
        <dbReference type="EMBL" id="OLA37484.1"/>
    </source>
</evidence>
<reference evidence="1 2" key="1">
    <citation type="journal article" date="2016" name="Nat. Biotechnol.">
        <title>Measurement of bacterial replication rates in microbial communities.</title>
        <authorList>
            <person name="Brown C.T."/>
            <person name="Olm M.R."/>
            <person name="Thomas B.C."/>
            <person name="Banfield J.F."/>
        </authorList>
    </citation>
    <scope>NUCLEOTIDE SEQUENCE [LARGE SCALE GENOMIC DNA]</scope>
    <source>
        <strain evidence="1">46_33</strain>
    </source>
</reference>
<dbReference type="AlphaFoldDB" id="A0A1Q6R523"/>
<evidence type="ECO:0000313" key="2">
    <source>
        <dbReference type="Proteomes" id="UP000186777"/>
    </source>
</evidence>
<dbReference type="STRING" id="626940.BHW43_06560"/>
<protein>
    <submittedName>
        <fullName evidence="1">Uncharacterized protein</fullName>
    </submittedName>
</protein>
<name>A0A1Q6R523_9FIRM</name>
<dbReference type="Proteomes" id="UP000186777">
    <property type="component" value="Unassembled WGS sequence"/>
</dbReference>
<comment type="caution">
    <text evidence="1">The sequence shown here is derived from an EMBL/GenBank/DDBJ whole genome shotgun (WGS) entry which is preliminary data.</text>
</comment>
<organism evidence="1 2">
    <name type="scientific">Phascolarctobacterium succinatutens</name>
    <dbReference type="NCBI Taxonomy" id="626940"/>
    <lineage>
        <taxon>Bacteria</taxon>
        <taxon>Bacillati</taxon>
        <taxon>Bacillota</taxon>
        <taxon>Negativicutes</taxon>
        <taxon>Acidaminococcales</taxon>
        <taxon>Acidaminococcaceae</taxon>
        <taxon>Phascolarctobacterium</taxon>
    </lineage>
</organism>
<proteinExistence type="predicted"/>
<dbReference type="RefSeq" id="WP_303679960.1">
    <property type="nucleotide sequence ID" value="NZ_MNTG01000030.1"/>
</dbReference>
<dbReference type="EMBL" id="MNTG01000030">
    <property type="protein sequence ID" value="OLA37484.1"/>
    <property type="molecule type" value="Genomic_DNA"/>
</dbReference>
<accession>A0A1Q6R523</accession>
<gene>
    <name evidence="1" type="ORF">BHW43_06560</name>
</gene>
<sequence length="143" mass="15689">MKETNELVIHAALIDGKHLEFEVNAEAGNEDLAKVFAGLVFTVAQGMKQSLMESGVNSEDAHCATWGLLDAAFATAKYDKGFARMMNHEHEAEKSKDEGIAVIAIGNDEAVPEDWPEDLKELIGLLRRNGKYGRKSTPAEDEE</sequence>